<feature type="active site" evidence="7">
    <location>
        <position position="135"/>
    </location>
</feature>
<keyword evidence="5" id="KW-0680">Restriction system</keyword>
<dbReference type="EMBL" id="VBRY01000003">
    <property type="protein sequence ID" value="TLS68329.1"/>
    <property type="molecule type" value="Genomic_DNA"/>
</dbReference>
<evidence type="ECO:0000256" key="8">
    <source>
        <dbReference type="RuleBase" id="RU000416"/>
    </source>
</evidence>
<protein>
    <recommendedName>
        <fullName evidence="1">DNA (cytosine-5-)-methyltransferase</fullName>
        <ecNumber evidence="1">2.1.1.37</ecNumber>
    </recommendedName>
</protein>
<dbReference type="Pfam" id="PF00145">
    <property type="entry name" value="DNA_methylase"/>
    <property type="match status" value="2"/>
</dbReference>
<name>A0A5R9GTZ4_9PROT</name>
<dbReference type="PANTHER" id="PTHR10629:SF52">
    <property type="entry name" value="DNA (CYTOSINE-5)-METHYLTRANSFERASE 1"/>
    <property type="match status" value="1"/>
</dbReference>
<dbReference type="InterPro" id="IPR001525">
    <property type="entry name" value="C5_MeTfrase"/>
</dbReference>
<gene>
    <name evidence="9" type="ORF">FEF65_04895</name>
</gene>
<reference evidence="9 10" key="1">
    <citation type="journal article" date="2019" name="Appl. Environ. Microbiol.">
        <title>Environmental Evidence and Genomic Insight of Iron-oxidizing Bacteria Preference Towards More Corrosion Resistant Stainless Steel at Higher Salinities.</title>
        <authorList>
            <person name="Garrison C.E."/>
            <person name="Price K.A."/>
            <person name="Field E.K."/>
        </authorList>
    </citation>
    <scope>NUCLEOTIDE SEQUENCE [LARGE SCALE GENOMIC DNA]</scope>
    <source>
        <strain evidence="9 10">P3</strain>
    </source>
</reference>
<dbReference type="Gene3D" id="3.40.50.150">
    <property type="entry name" value="Vaccinia Virus protein VP39"/>
    <property type="match status" value="1"/>
</dbReference>
<dbReference type="GO" id="GO:0009307">
    <property type="term" value="P:DNA restriction-modification system"/>
    <property type="evidence" value="ECO:0007669"/>
    <property type="project" value="UniProtKB-KW"/>
</dbReference>
<evidence type="ECO:0000256" key="3">
    <source>
        <dbReference type="ARBA" id="ARBA00022679"/>
    </source>
</evidence>
<keyword evidence="4 7" id="KW-0949">S-adenosyl-L-methionine</keyword>
<evidence type="ECO:0000256" key="4">
    <source>
        <dbReference type="ARBA" id="ARBA00022691"/>
    </source>
</evidence>
<evidence type="ECO:0000256" key="5">
    <source>
        <dbReference type="ARBA" id="ARBA00022747"/>
    </source>
</evidence>
<dbReference type="AlphaFoldDB" id="A0A5R9GTZ4"/>
<sequence length="523" mass="57979">MDSQIKIIDLFAGPGGLGEGFSGYTNFSGHNPFKIALSIEKEASARKTLKLRAFYRQFPSGQAPDEYYRFLAGYLGKDPEEQLYRFPHLQRQAQAADEEARQLTLGENNEEIEHLIGKALGKNPGNWVLIGGPPCQAYSLVGRARNAGIANYKAENDHRNFLYKEYLNIIARFAPAVFVMENVKGILSAKVGGLQIFDKIREDLHCPALALQTGDEKNTYQIFSLVVASGTDCSEPDSSDFIIRAEQYGIPQARHRVILLGVRTDIANRVTPDTLAATPAPTVKEIISDLPRLRSGLSKGPDSMKSWAEAIKHHSATAIEAVSKSGMDDIARTMKQAVSTIDSQSLGRGSNWATTETSGVVSDRCRDLADWYRDPRGWKGICNHETRGHIPGDLTRYLFCSAFGTTGHENNWTPKAANFPSALAPDHKNWSSGKFADRFRVQVAERYATTITSHISKDGHYFIHYDPAQCRSLTVREAARIQTFPDNYFFVGNRTQQYTQVGNAVPPFLATKIAAIVSNIFSH</sequence>
<dbReference type="PRINTS" id="PR00105">
    <property type="entry name" value="C5METTRFRASE"/>
</dbReference>
<evidence type="ECO:0000313" key="10">
    <source>
        <dbReference type="Proteomes" id="UP000306585"/>
    </source>
</evidence>
<dbReference type="RefSeq" id="WP_138238664.1">
    <property type="nucleotide sequence ID" value="NZ_VBRY01000003.1"/>
</dbReference>
<comment type="caution">
    <text evidence="9">The sequence shown here is derived from an EMBL/GenBank/DDBJ whole genome shotgun (WGS) entry which is preliminary data.</text>
</comment>
<dbReference type="GO" id="GO:0032259">
    <property type="term" value="P:methylation"/>
    <property type="evidence" value="ECO:0007669"/>
    <property type="project" value="UniProtKB-KW"/>
</dbReference>
<evidence type="ECO:0000256" key="2">
    <source>
        <dbReference type="ARBA" id="ARBA00022603"/>
    </source>
</evidence>
<keyword evidence="3 7" id="KW-0808">Transferase</keyword>
<dbReference type="Proteomes" id="UP000306585">
    <property type="component" value="Unassembled WGS sequence"/>
</dbReference>
<keyword evidence="10" id="KW-1185">Reference proteome</keyword>
<comment type="catalytic activity">
    <reaction evidence="6">
        <text>a 2'-deoxycytidine in DNA + S-adenosyl-L-methionine = a 5-methyl-2'-deoxycytidine in DNA + S-adenosyl-L-homocysteine + H(+)</text>
        <dbReference type="Rhea" id="RHEA:13681"/>
        <dbReference type="Rhea" id="RHEA-COMP:11369"/>
        <dbReference type="Rhea" id="RHEA-COMP:11370"/>
        <dbReference type="ChEBI" id="CHEBI:15378"/>
        <dbReference type="ChEBI" id="CHEBI:57856"/>
        <dbReference type="ChEBI" id="CHEBI:59789"/>
        <dbReference type="ChEBI" id="CHEBI:85452"/>
        <dbReference type="ChEBI" id="CHEBI:85454"/>
        <dbReference type="EC" id="2.1.1.37"/>
    </reaction>
</comment>
<evidence type="ECO:0000256" key="1">
    <source>
        <dbReference type="ARBA" id="ARBA00011975"/>
    </source>
</evidence>
<evidence type="ECO:0000256" key="6">
    <source>
        <dbReference type="ARBA" id="ARBA00047422"/>
    </source>
</evidence>
<dbReference type="GO" id="GO:0044027">
    <property type="term" value="P:negative regulation of gene expression via chromosomal CpG island methylation"/>
    <property type="evidence" value="ECO:0007669"/>
    <property type="project" value="TreeGrafter"/>
</dbReference>
<dbReference type="NCBIfam" id="TIGR00675">
    <property type="entry name" value="dcm"/>
    <property type="match status" value="1"/>
</dbReference>
<keyword evidence="2 7" id="KW-0489">Methyltransferase</keyword>
<organism evidence="9 10">
    <name type="scientific">Mariprofundus erugo</name>
    <dbReference type="NCBI Taxonomy" id="2528639"/>
    <lineage>
        <taxon>Bacteria</taxon>
        <taxon>Pseudomonadati</taxon>
        <taxon>Pseudomonadota</taxon>
        <taxon>Candidatius Mariprofundia</taxon>
        <taxon>Mariprofundales</taxon>
        <taxon>Mariprofundaceae</taxon>
        <taxon>Mariprofundus</taxon>
    </lineage>
</organism>
<accession>A0A5R9GTZ4</accession>
<dbReference type="Gene3D" id="3.90.120.10">
    <property type="entry name" value="DNA Methylase, subunit A, domain 2"/>
    <property type="match status" value="1"/>
</dbReference>
<dbReference type="EC" id="2.1.1.37" evidence="1"/>
<dbReference type="PROSITE" id="PS51679">
    <property type="entry name" value="SAM_MT_C5"/>
    <property type="match status" value="1"/>
</dbReference>
<dbReference type="GO" id="GO:0003886">
    <property type="term" value="F:DNA (cytosine-5-)-methyltransferase activity"/>
    <property type="evidence" value="ECO:0007669"/>
    <property type="project" value="UniProtKB-EC"/>
</dbReference>
<dbReference type="InterPro" id="IPR031303">
    <property type="entry name" value="C5_meth_CS"/>
</dbReference>
<dbReference type="GO" id="GO:0003677">
    <property type="term" value="F:DNA binding"/>
    <property type="evidence" value="ECO:0007669"/>
    <property type="project" value="TreeGrafter"/>
</dbReference>
<dbReference type="InterPro" id="IPR050390">
    <property type="entry name" value="C5-Methyltransferase"/>
</dbReference>
<dbReference type="PROSITE" id="PS00095">
    <property type="entry name" value="C5_MTASE_2"/>
    <property type="match status" value="1"/>
</dbReference>
<dbReference type="InterPro" id="IPR029063">
    <property type="entry name" value="SAM-dependent_MTases_sf"/>
</dbReference>
<evidence type="ECO:0000313" key="9">
    <source>
        <dbReference type="EMBL" id="TLS68329.1"/>
    </source>
</evidence>
<dbReference type="PANTHER" id="PTHR10629">
    <property type="entry name" value="CYTOSINE-SPECIFIC METHYLTRANSFERASE"/>
    <property type="match status" value="1"/>
</dbReference>
<dbReference type="SUPFAM" id="SSF53335">
    <property type="entry name" value="S-adenosyl-L-methionine-dependent methyltransferases"/>
    <property type="match status" value="1"/>
</dbReference>
<proteinExistence type="inferred from homology"/>
<comment type="similarity">
    <text evidence="7 8">Belongs to the class I-like SAM-binding methyltransferase superfamily. C5-methyltransferase family.</text>
</comment>
<evidence type="ECO:0000256" key="7">
    <source>
        <dbReference type="PROSITE-ProRule" id="PRU01016"/>
    </source>
</evidence>